<dbReference type="RefSeq" id="WP_092958643.1">
    <property type="nucleotide sequence ID" value="NZ_FOSQ01000002.1"/>
</dbReference>
<evidence type="ECO:0000256" key="4">
    <source>
        <dbReference type="ARBA" id="ARBA00022598"/>
    </source>
</evidence>
<dbReference type="PIRSF" id="PIRSF001604">
    <property type="entry name" value="LigA"/>
    <property type="match status" value="1"/>
</dbReference>
<evidence type="ECO:0000313" key="19">
    <source>
        <dbReference type="Proteomes" id="UP000199473"/>
    </source>
</evidence>
<feature type="binding site" evidence="15">
    <location>
        <position position="157"/>
    </location>
    <ligand>
        <name>NAD(+)</name>
        <dbReference type="ChEBI" id="CHEBI:57540"/>
    </ligand>
</feature>
<keyword evidence="7 15" id="KW-0227">DNA damage</keyword>
<dbReference type="InterPro" id="IPR004149">
    <property type="entry name" value="Znf_DNAligase_C4"/>
</dbReference>
<evidence type="ECO:0000313" key="18">
    <source>
        <dbReference type="EMBL" id="SFK43320.1"/>
    </source>
</evidence>
<keyword evidence="5 15" id="KW-0235">DNA replication</keyword>
<dbReference type="InterPro" id="IPR018239">
    <property type="entry name" value="DNA_ligase_AS"/>
</dbReference>
<dbReference type="GO" id="GO:0003911">
    <property type="term" value="F:DNA ligase (NAD+) activity"/>
    <property type="evidence" value="ECO:0007669"/>
    <property type="project" value="UniProtKB-UniRule"/>
</dbReference>
<evidence type="ECO:0000256" key="12">
    <source>
        <dbReference type="ARBA" id="ARBA00023211"/>
    </source>
</evidence>
<name>A0A1I3ZHD2_9PROT</name>
<organism evidence="18 19">
    <name type="scientific">Falsiroseomonas stagni DSM 19981</name>
    <dbReference type="NCBI Taxonomy" id="1123062"/>
    <lineage>
        <taxon>Bacteria</taxon>
        <taxon>Pseudomonadati</taxon>
        <taxon>Pseudomonadota</taxon>
        <taxon>Alphaproteobacteria</taxon>
        <taxon>Acetobacterales</taxon>
        <taxon>Roseomonadaceae</taxon>
        <taxon>Falsiroseomonas</taxon>
    </lineage>
</organism>
<dbReference type="InterPro" id="IPR041663">
    <property type="entry name" value="DisA/LigA_HHH"/>
</dbReference>
<evidence type="ECO:0000256" key="14">
    <source>
        <dbReference type="ARBA" id="ARBA00060881"/>
    </source>
</evidence>
<keyword evidence="11 15" id="KW-0234">DNA repair</keyword>
<dbReference type="FunFam" id="2.40.50.140:FF:000012">
    <property type="entry name" value="DNA ligase"/>
    <property type="match status" value="1"/>
</dbReference>
<feature type="binding site" evidence="15">
    <location>
        <position position="134"/>
    </location>
    <ligand>
        <name>NAD(+)</name>
        <dbReference type="ChEBI" id="CHEBI:57540"/>
    </ligand>
</feature>
<keyword evidence="19" id="KW-1185">Reference proteome</keyword>
<dbReference type="GO" id="GO:0006260">
    <property type="term" value="P:DNA replication"/>
    <property type="evidence" value="ECO:0007669"/>
    <property type="project" value="UniProtKB-KW"/>
</dbReference>
<dbReference type="PROSITE" id="PS01055">
    <property type="entry name" value="DNA_LIGASE_N1"/>
    <property type="match status" value="1"/>
</dbReference>
<dbReference type="OrthoDB" id="9759736at2"/>
<comment type="catalytic activity">
    <reaction evidence="13 15">
        <text>NAD(+) + (deoxyribonucleotide)n-3'-hydroxyl + 5'-phospho-(deoxyribonucleotide)m = (deoxyribonucleotide)n+m + AMP + beta-nicotinamide D-nucleotide.</text>
        <dbReference type="EC" id="6.5.1.2"/>
    </reaction>
</comment>
<dbReference type="InterPro" id="IPR001679">
    <property type="entry name" value="DNA_ligase"/>
</dbReference>
<dbReference type="SUPFAM" id="SSF50249">
    <property type="entry name" value="Nucleic acid-binding proteins"/>
    <property type="match status" value="1"/>
</dbReference>
<dbReference type="EC" id="6.5.1.2" evidence="2 15"/>
<evidence type="ECO:0000256" key="7">
    <source>
        <dbReference type="ARBA" id="ARBA00022763"/>
    </source>
</evidence>
<accession>A0A1I3ZHD2</accession>
<dbReference type="InterPro" id="IPR004150">
    <property type="entry name" value="NAD_DNA_ligase_OB"/>
</dbReference>
<evidence type="ECO:0000256" key="2">
    <source>
        <dbReference type="ARBA" id="ARBA00012722"/>
    </source>
</evidence>
<dbReference type="SMART" id="SM00278">
    <property type="entry name" value="HhH1"/>
    <property type="match status" value="3"/>
</dbReference>
<feature type="binding site" evidence="15">
    <location>
        <position position="446"/>
    </location>
    <ligand>
        <name>Zn(2+)</name>
        <dbReference type="ChEBI" id="CHEBI:29105"/>
    </ligand>
</feature>
<feature type="domain" description="BRCT" evidence="17">
    <location>
        <begin position="643"/>
        <end position="715"/>
    </location>
</feature>
<dbReference type="InterPro" id="IPR036420">
    <property type="entry name" value="BRCT_dom_sf"/>
</dbReference>
<evidence type="ECO:0000256" key="9">
    <source>
        <dbReference type="ARBA" id="ARBA00022842"/>
    </source>
</evidence>
<dbReference type="Gene3D" id="1.10.287.610">
    <property type="entry name" value="Helix hairpin bin"/>
    <property type="match status" value="1"/>
</dbReference>
<evidence type="ECO:0000256" key="3">
    <source>
        <dbReference type="ARBA" id="ARBA00013308"/>
    </source>
</evidence>
<keyword evidence="6 15" id="KW-0479">Metal-binding</keyword>
<dbReference type="PANTHER" id="PTHR23389:SF9">
    <property type="entry name" value="DNA LIGASE"/>
    <property type="match status" value="1"/>
</dbReference>
<dbReference type="Pfam" id="PF01653">
    <property type="entry name" value="DNA_ligase_aden"/>
    <property type="match status" value="1"/>
</dbReference>
<evidence type="ECO:0000256" key="1">
    <source>
        <dbReference type="ARBA" id="ARBA00004067"/>
    </source>
</evidence>
<dbReference type="NCBIfam" id="NF005932">
    <property type="entry name" value="PRK07956.1"/>
    <property type="match status" value="1"/>
</dbReference>
<dbReference type="SMART" id="SM00532">
    <property type="entry name" value="LIGANc"/>
    <property type="match status" value="1"/>
</dbReference>
<keyword evidence="9 15" id="KW-0460">Magnesium</keyword>
<dbReference type="InterPro" id="IPR001357">
    <property type="entry name" value="BRCT_dom"/>
</dbReference>
<dbReference type="CDD" id="cd00114">
    <property type="entry name" value="LIGANc"/>
    <property type="match status" value="1"/>
</dbReference>
<dbReference type="Pfam" id="PF03120">
    <property type="entry name" value="OB_DNA_ligase"/>
    <property type="match status" value="1"/>
</dbReference>
<dbReference type="InterPro" id="IPR013840">
    <property type="entry name" value="DNAligase_N"/>
</dbReference>
<dbReference type="Gene3D" id="1.10.150.20">
    <property type="entry name" value="5' to 3' exonuclease, C-terminal subdomain"/>
    <property type="match status" value="2"/>
</dbReference>
<evidence type="ECO:0000256" key="11">
    <source>
        <dbReference type="ARBA" id="ARBA00023204"/>
    </source>
</evidence>
<feature type="active site" description="N6-AMP-lysine intermediate" evidence="15">
    <location>
        <position position="136"/>
    </location>
</feature>
<reference evidence="18 19" key="1">
    <citation type="submission" date="2016-10" db="EMBL/GenBank/DDBJ databases">
        <authorList>
            <person name="de Groot N.N."/>
        </authorList>
    </citation>
    <scope>NUCLEOTIDE SEQUENCE [LARGE SCALE GENOMIC DNA]</scope>
    <source>
        <strain evidence="18 19">DSM 19981</strain>
    </source>
</reference>
<feature type="binding site" evidence="15">
    <location>
        <position position="467"/>
    </location>
    <ligand>
        <name>Zn(2+)</name>
        <dbReference type="ChEBI" id="CHEBI:29105"/>
    </ligand>
</feature>
<dbReference type="InterPro" id="IPR012340">
    <property type="entry name" value="NA-bd_OB-fold"/>
</dbReference>
<feature type="region of interest" description="Disordered" evidence="16">
    <location>
        <begin position="208"/>
        <end position="234"/>
    </location>
</feature>
<dbReference type="Pfam" id="PF12826">
    <property type="entry name" value="HHH_2"/>
    <property type="match status" value="1"/>
</dbReference>
<dbReference type="GO" id="GO:0046872">
    <property type="term" value="F:metal ion binding"/>
    <property type="evidence" value="ECO:0007669"/>
    <property type="project" value="UniProtKB-KW"/>
</dbReference>
<comment type="caution">
    <text evidence="15">Lacks conserved residue(s) required for the propagation of feature annotation.</text>
</comment>
<dbReference type="GO" id="GO:0006281">
    <property type="term" value="P:DNA repair"/>
    <property type="evidence" value="ECO:0007669"/>
    <property type="project" value="UniProtKB-KW"/>
</dbReference>
<dbReference type="SMART" id="SM00292">
    <property type="entry name" value="BRCT"/>
    <property type="match status" value="1"/>
</dbReference>
<evidence type="ECO:0000256" key="13">
    <source>
        <dbReference type="ARBA" id="ARBA00034005"/>
    </source>
</evidence>
<dbReference type="Pfam" id="PF00533">
    <property type="entry name" value="BRCT"/>
    <property type="match status" value="1"/>
</dbReference>
<comment type="function">
    <text evidence="1 15">DNA ligase that catalyzes the formation of phosphodiester linkages between 5'-phosphoryl and 3'-hydroxyl groups in double-stranded DNA using NAD as a coenzyme and as the energy source for the reaction. It is essential for DNA replication and repair of damaged DNA.</text>
</comment>
<dbReference type="GO" id="GO:0003677">
    <property type="term" value="F:DNA binding"/>
    <property type="evidence" value="ECO:0007669"/>
    <property type="project" value="InterPro"/>
</dbReference>
<dbReference type="PANTHER" id="PTHR23389">
    <property type="entry name" value="CHROMOSOME TRANSMISSION FIDELITY FACTOR 18"/>
    <property type="match status" value="1"/>
</dbReference>
<dbReference type="AlphaFoldDB" id="A0A1I3ZHD2"/>
<dbReference type="CDD" id="cd17748">
    <property type="entry name" value="BRCT_DNA_ligase_like"/>
    <property type="match status" value="1"/>
</dbReference>
<dbReference type="STRING" id="1123062.SAMN02745775_102510"/>
<comment type="cofactor">
    <cofactor evidence="15">
        <name>Mg(2+)</name>
        <dbReference type="ChEBI" id="CHEBI:18420"/>
    </cofactor>
    <cofactor evidence="15">
        <name>Mn(2+)</name>
        <dbReference type="ChEBI" id="CHEBI:29035"/>
    </cofactor>
</comment>
<keyword evidence="12 15" id="KW-0464">Manganese</keyword>
<dbReference type="Pfam" id="PF03119">
    <property type="entry name" value="DNA_ligase_ZBD"/>
    <property type="match status" value="1"/>
</dbReference>
<sequence length="722" mass="79048">MSDQASDPGLRARQVDALTDEEAQAELAALAAEIAHHDERYHRLDAPEISDADYDSLVRRNRAIEARFPELVRDDSPSRRVGAETAEGFSKLRHGVPMLSLDNAFADADFLEFCASIRRFLRLEATETLAFMGEPKIDGLSINLTYEDGIFVRGATRGDGTEGEDVTRNLLTLADLPRQLTAPFPARIEIRGEVFMDKADFLQFRAQQERAAEERDERRARGEKVGPAVTIPANPRNAAAGSLRQLDPAITAQRPLKLFAYAMGDASEQPAETHEGWLQRLRDWGFTVNPVSELLADEEAALGFQKRMAEQRAGLSYDIDGVVYKLNRLDWQRRLGFVGRAPRWAIAWKFPAEQATTVLLGIDIQVGRTGALTPRAVMQPVSVGGVMVSHASLHNEDEIARKDVRIGDTVILQRAGDVIPQILGVVTEKRPEDAQPFAFPDRCPACGSHAVRPPGEVVKRCTGGLVCPAQTVERLIHFARRNAMDIEGLGAENVQKLFDEGLVKSPADIFRLARHADTMRSWEGWGARSKKDAKKVANLLAAIEARRSVPFERFIFALGIRRIGEANAKLLARHYHSFPAWRAKMLAATTIGSEAREELGSIQGIGPAIATELAEFFVEPRNLAALDDLAGEVTPQETVVVAAEGNPFAGKTVVFTGSLQTMSRDEAEAQAERLGAKVTKSVSKKTDFVIVGADAGSKATKAAELGLRVLTEAEWRGMAGLG</sequence>
<protein>
    <recommendedName>
        <fullName evidence="3 15">DNA ligase</fullName>
        <ecNumber evidence="2 15">6.5.1.2</ecNumber>
    </recommendedName>
    <alternativeName>
        <fullName evidence="15">Polydeoxyribonucleotide synthase [NAD(+)]</fullName>
    </alternativeName>
</protein>
<comment type="similarity">
    <text evidence="14 15">Belongs to the NAD-dependent DNA ligase family. LigA subfamily.</text>
</comment>
<keyword evidence="10 15" id="KW-0520">NAD</keyword>
<dbReference type="HAMAP" id="MF_01588">
    <property type="entry name" value="DNA_ligase_A"/>
    <property type="match status" value="1"/>
</dbReference>
<dbReference type="Gene3D" id="3.30.470.30">
    <property type="entry name" value="DNA ligase/mRNA capping enzyme"/>
    <property type="match status" value="1"/>
</dbReference>
<feature type="binding site" evidence="15">
    <location>
        <begin position="100"/>
        <end position="101"/>
    </location>
    <ligand>
        <name>NAD(+)</name>
        <dbReference type="ChEBI" id="CHEBI:57540"/>
    </ligand>
</feature>
<keyword evidence="8 15" id="KW-0862">Zinc</keyword>
<feature type="binding site" evidence="15">
    <location>
        <position position="193"/>
    </location>
    <ligand>
        <name>NAD(+)</name>
        <dbReference type="ChEBI" id="CHEBI:57540"/>
    </ligand>
</feature>
<dbReference type="NCBIfam" id="TIGR00575">
    <property type="entry name" value="dnlj"/>
    <property type="match status" value="1"/>
</dbReference>
<dbReference type="InterPro" id="IPR003583">
    <property type="entry name" value="Hlx-hairpin-Hlx_DNA-bd_motif"/>
</dbReference>
<dbReference type="Gene3D" id="2.40.50.140">
    <property type="entry name" value="Nucleic acid-binding proteins"/>
    <property type="match status" value="1"/>
</dbReference>
<evidence type="ECO:0000259" key="17">
    <source>
        <dbReference type="PROSITE" id="PS50172"/>
    </source>
</evidence>
<evidence type="ECO:0000256" key="16">
    <source>
        <dbReference type="SAM" id="MobiDB-lite"/>
    </source>
</evidence>
<dbReference type="PROSITE" id="PS50172">
    <property type="entry name" value="BRCT"/>
    <property type="match status" value="1"/>
</dbReference>
<dbReference type="SUPFAM" id="SSF47781">
    <property type="entry name" value="RuvA domain 2-like"/>
    <property type="match status" value="1"/>
</dbReference>
<feature type="binding site" evidence="15">
    <location>
        <position position="325"/>
    </location>
    <ligand>
        <name>NAD(+)</name>
        <dbReference type="ChEBI" id="CHEBI:57540"/>
    </ligand>
</feature>
<dbReference type="InterPro" id="IPR013839">
    <property type="entry name" value="DNAligase_adenylation"/>
</dbReference>
<dbReference type="Proteomes" id="UP000199473">
    <property type="component" value="Unassembled WGS sequence"/>
</dbReference>
<dbReference type="SUPFAM" id="SSF52113">
    <property type="entry name" value="BRCT domain"/>
    <property type="match status" value="1"/>
</dbReference>
<gene>
    <name evidence="15" type="primary">ligA</name>
    <name evidence="18" type="ORF">SAMN02745775_102510</name>
</gene>
<dbReference type="GO" id="GO:0005829">
    <property type="term" value="C:cytosol"/>
    <property type="evidence" value="ECO:0007669"/>
    <property type="project" value="TreeGrafter"/>
</dbReference>
<dbReference type="Gene3D" id="3.40.50.10190">
    <property type="entry name" value="BRCT domain"/>
    <property type="match status" value="1"/>
</dbReference>
<dbReference type="SUPFAM" id="SSF56091">
    <property type="entry name" value="DNA ligase/mRNA capping enzyme, catalytic domain"/>
    <property type="match status" value="1"/>
</dbReference>
<proteinExistence type="inferred from homology"/>
<evidence type="ECO:0000256" key="15">
    <source>
        <dbReference type="HAMAP-Rule" id="MF_01588"/>
    </source>
</evidence>
<feature type="binding site" evidence="15">
    <location>
        <position position="349"/>
    </location>
    <ligand>
        <name>NAD(+)</name>
        <dbReference type="ChEBI" id="CHEBI:57540"/>
    </ligand>
</feature>
<feature type="binding site" evidence="15">
    <location>
        <begin position="51"/>
        <end position="55"/>
    </location>
    <ligand>
        <name>NAD(+)</name>
        <dbReference type="ChEBI" id="CHEBI:57540"/>
    </ligand>
</feature>
<dbReference type="EMBL" id="FOSQ01000002">
    <property type="protein sequence ID" value="SFK43320.1"/>
    <property type="molecule type" value="Genomic_DNA"/>
</dbReference>
<evidence type="ECO:0000256" key="10">
    <source>
        <dbReference type="ARBA" id="ARBA00023027"/>
    </source>
</evidence>
<dbReference type="Gene3D" id="6.20.10.30">
    <property type="match status" value="1"/>
</dbReference>
<feature type="compositionally biased region" description="Basic and acidic residues" evidence="16">
    <location>
        <begin position="208"/>
        <end position="224"/>
    </location>
</feature>
<keyword evidence="4 15" id="KW-0436">Ligase</keyword>
<evidence type="ECO:0000256" key="8">
    <source>
        <dbReference type="ARBA" id="ARBA00022833"/>
    </source>
</evidence>
<evidence type="ECO:0000256" key="6">
    <source>
        <dbReference type="ARBA" id="ARBA00022723"/>
    </source>
</evidence>
<feature type="binding site" evidence="15">
    <location>
        <position position="443"/>
    </location>
    <ligand>
        <name>Zn(2+)</name>
        <dbReference type="ChEBI" id="CHEBI:29105"/>
    </ligand>
</feature>
<dbReference type="InterPro" id="IPR010994">
    <property type="entry name" value="RuvA_2-like"/>
</dbReference>
<evidence type="ECO:0000256" key="5">
    <source>
        <dbReference type="ARBA" id="ARBA00022705"/>
    </source>
</evidence>